<keyword evidence="3" id="KW-1185">Reference proteome</keyword>
<dbReference type="AlphaFoldDB" id="A0A6N7Q1F3"/>
<dbReference type="InterPro" id="IPR008869">
    <property type="entry name" value="MlaC/ttg2D"/>
</dbReference>
<dbReference type="Pfam" id="PF05494">
    <property type="entry name" value="MlaC"/>
    <property type="match status" value="1"/>
</dbReference>
<gene>
    <name evidence="2" type="ORF">GF068_31600</name>
</gene>
<dbReference type="EMBL" id="WJIE01000011">
    <property type="protein sequence ID" value="MRG96435.1"/>
    <property type="molecule type" value="Genomic_DNA"/>
</dbReference>
<dbReference type="Proteomes" id="UP000440224">
    <property type="component" value="Unassembled WGS sequence"/>
</dbReference>
<comment type="caution">
    <text evidence="2">The sequence shown here is derived from an EMBL/GenBank/DDBJ whole genome shotgun (WGS) entry which is preliminary data.</text>
</comment>
<organism evidence="2 3">
    <name type="scientific">Polyangium spumosum</name>
    <dbReference type="NCBI Taxonomy" id="889282"/>
    <lineage>
        <taxon>Bacteria</taxon>
        <taxon>Pseudomonadati</taxon>
        <taxon>Myxococcota</taxon>
        <taxon>Polyangia</taxon>
        <taxon>Polyangiales</taxon>
        <taxon>Polyangiaceae</taxon>
        <taxon>Polyangium</taxon>
    </lineage>
</organism>
<proteinExistence type="predicted"/>
<dbReference type="RefSeq" id="WP_338046648.1">
    <property type="nucleotide sequence ID" value="NZ_WJIE01000011.1"/>
</dbReference>
<dbReference type="Gene3D" id="3.10.450.710">
    <property type="entry name" value="Tgt2/MlaC"/>
    <property type="match status" value="1"/>
</dbReference>
<accession>A0A6N7Q1F3</accession>
<feature type="signal peptide" evidence="1">
    <location>
        <begin position="1"/>
        <end position="24"/>
    </location>
</feature>
<dbReference type="InterPro" id="IPR042245">
    <property type="entry name" value="Tgt2/MlaC_sf"/>
</dbReference>
<protein>
    <submittedName>
        <fullName evidence="2">ABC transporter substrate-binding protein</fullName>
    </submittedName>
</protein>
<reference evidence="2 3" key="1">
    <citation type="submission" date="2019-10" db="EMBL/GenBank/DDBJ databases">
        <title>A soil myxobacterium in the family Polyangiaceae.</title>
        <authorList>
            <person name="Li Y."/>
            <person name="Wang J."/>
        </authorList>
    </citation>
    <scope>NUCLEOTIDE SEQUENCE [LARGE SCALE GENOMIC DNA]</scope>
    <source>
        <strain evidence="2 3">DSM 14734</strain>
    </source>
</reference>
<keyword evidence="1" id="KW-0732">Signal</keyword>
<name>A0A6N7Q1F3_9BACT</name>
<evidence type="ECO:0000313" key="3">
    <source>
        <dbReference type="Proteomes" id="UP000440224"/>
    </source>
</evidence>
<feature type="chain" id="PRO_5026863024" evidence="1">
    <location>
        <begin position="25"/>
        <end position="195"/>
    </location>
</feature>
<evidence type="ECO:0000256" key="1">
    <source>
        <dbReference type="SAM" id="SignalP"/>
    </source>
</evidence>
<dbReference type="PANTHER" id="PTHR36573:SF1">
    <property type="entry name" value="INTERMEMBRANE PHOSPHOLIPID TRANSPORT SYSTEM BINDING PROTEIN MLAC"/>
    <property type="match status" value="1"/>
</dbReference>
<sequence length="195" mass="21509">MKRTNFVGALVLSFAVSIASLAHAGPATDVVKAKQTALFDLLKKPGNDAKVSAMFDELLDYQALAEASLGSEWAARTDAEKAEFSALLKQLVRKSYERNLKKTIDFNIEYMAEAKKGDAIVVKTRAVSKKDARSEPVEIAYVMAEKNGAWRVKDIITDDVSLVSSYRSQFTKIVKKDGFPTLIKKMKDKIAKGDV</sequence>
<evidence type="ECO:0000313" key="2">
    <source>
        <dbReference type="EMBL" id="MRG96435.1"/>
    </source>
</evidence>
<dbReference type="PANTHER" id="PTHR36573">
    <property type="entry name" value="INTERMEMBRANE PHOSPHOLIPID TRANSPORT SYSTEM BINDING PROTEIN MLAC"/>
    <property type="match status" value="1"/>
</dbReference>